<accession>A0A9X2HK67</accession>
<evidence type="ECO:0000313" key="3">
    <source>
        <dbReference type="Proteomes" id="UP001139451"/>
    </source>
</evidence>
<keyword evidence="3" id="KW-1185">Reference proteome</keyword>
<evidence type="ECO:0008006" key="4">
    <source>
        <dbReference type="Google" id="ProtNLM"/>
    </source>
</evidence>
<name>A0A9X2HK67_9SPHN</name>
<dbReference type="EMBL" id="JAMLDX010000008">
    <property type="protein sequence ID" value="MCP3731212.1"/>
    <property type="molecule type" value="Genomic_DNA"/>
</dbReference>
<feature type="chain" id="PRO_5040826351" description="Lipoprotein" evidence="1">
    <location>
        <begin position="25"/>
        <end position="188"/>
    </location>
</feature>
<dbReference type="RefSeq" id="WP_254293589.1">
    <property type="nucleotide sequence ID" value="NZ_JAMLDX010000008.1"/>
</dbReference>
<feature type="signal peptide" evidence="1">
    <location>
        <begin position="1"/>
        <end position="24"/>
    </location>
</feature>
<comment type="caution">
    <text evidence="2">The sequence shown here is derived from an EMBL/GenBank/DDBJ whole genome shotgun (WGS) entry which is preliminary data.</text>
</comment>
<proteinExistence type="predicted"/>
<keyword evidence="1" id="KW-0732">Signal</keyword>
<organism evidence="2 3">
    <name type="scientific">Sphingomonas tagetis</name>
    <dbReference type="NCBI Taxonomy" id="2949092"/>
    <lineage>
        <taxon>Bacteria</taxon>
        <taxon>Pseudomonadati</taxon>
        <taxon>Pseudomonadota</taxon>
        <taxon>Alphaproteobacteria</taxon>
        <taxon>Sphingomonadales</taxon>
        <taxon>Sphingomonadaceae</taxon>
        <taxon>Sphingomonas</taxon>
    </lineage>
</organism>
<dbReference type="Proteomes" id="UP001139451">
    <property type="component" value="Unassembled WGS sequence"/>
</dbReference>
<dbReference type="PROSITE" id="PS51257">
    <property type="entry name" value="PROKAR_LIPOPROTEIN"/>
    <property type="match status" value="1"/>
</dbReference>
<evidence type="ECO:0000313" key="2">
    <source>
        <dbReference type="EMBL" id="MCP3731212.1"/>
    </source>
</evidence>
<evidence type="ECO:0000256" key="1">
    <source>
        <dbReference type="SAM" id="SignalP"/>
    </source>
</evidence>
<protein>
    <recommendedName>
        <fullName evidence="4">Lipoprotein</fullName>
    </recommendedName>
</protein>
<sequence>MRFALLLLPALALAGCGGTAPGNAAGAENVVAAENVAAPAAETRGWDELFAKPASEAIAIFEKLSLRPGAYEVMGDMHMSHGAPISLADTAAGKKNTLAFTASGDASQLQGVSFDVVIEDQAQAEASRQRALESIGNVLRVAGLDGEAVVKAALTADAKPATGKVAGANYAVLRKDARTTINFTKQSN</sequence>
<gene>
    <name evidence="2" type="ORF">M9978_12320</name>
</gene>
<dbReference type="AlphaFoldDB" id="A0A9X2HK67"/>
<reference evidence="2" key="1">
    <citation type="submission" date="2022-05" db="EMBL/GenBank/DDBJ databases">
        <title>Sphingomonas sp. strain MG17 Genome sequencing and assembly.</title>
        <authorList>
            <person name="Kim I."/>
        </authorList>
    </citation>
    <scope>NUCLEOTIDE SEQUENCE</scope>
    <source>
        <strain evidence="2">MG17</strain>
    </source>
</reference>